<dbReference type="AlphaFoldDB" id="A0A1G2CJ47"/>
<dbReference type="STRING" id="1798652.A3A43_01275"/>
<evidence type="ECO:0000256" key="3">
    <source>
        <dbReference type="ARBA" id="ARBA00022475"/>
    </source>
</evidence>
<evidence type="ECO:0000256" key="9">
    <source>
        <dbReference type="RuleBase" id="RU003945"/>
    </source>
</evidence>
<evidence type="ECO:0000256" key="10">
    <source>
        <dbReference type="SAM" id="Phobius"/>
    </source>
</evidence>
<comment type="subcellular location">
    <subcellularLocation>
        <location evidence="1">Cell membrane</location>
        <topology evidence="1">Multi-pass membrane protein</topology>
    </subcellularLocation>
    <subcellularLocation>
        <location evidence="9">Membrane</location>
        <topology evidence="9">Multi-pass membrane protein</topology>
    </subcellularLocation>
</comment>
<keyword evidence="7 10" id="KW-0472">Membrane</keyword>
<dbReference type="EMBL" id="MHLC01000012">
    <property type="protein sequence ID" value="OGZ01405.1"/>
    <property type="molecule type" value="Genomic_DNA"/>
</dbReference>
<evidence type="ECO:0000313" key="13">
    <source>
        <dbReference type="Proteomes" id="UP000178495"/>
    </source>
</evidence>
<dbReference type="GO" id="GO:0005886">
    <property type="term" value="C:plasma membrane"/>
    <property type="evidence" value="ECO:0007669"/>
    <property type="project" value="UniProtKB-SubCell"/>
</dbReference>
<evidence type="ECO:0000256" key="4">
    <source>
        <dbReference type="ARBA" id="ARBA00022692"/>
    </source>
</evidence>
<dbReference type="NCBIfam" id="TIGR03592">
    <property type="entry name" value="yidC_oxa1_cterm"/>
    <property type="match status" value="1"/>
</dbReference>
<keyword evidence="2" id="KW-0813">Transport</keyword>
<evidence type="ECO:0000313" key="12">
    <source>
        <dbReference type="EMBL" id="OGZ01405.1"/>
    </source>
</evidence>
<evidence type="ECO:0000256" key="7">
    <source>
        <dbReference type="ARBA" id="ARBA00023136"/>
    </source>
</evidence>
<feature type="transmembrane region" description="Helical" evidence="10">
    <location>
        <begin position="151"/>
        <end position="170"/>
    </location>
</feature>
<dbReference type="Proteomes" id="UP000178495">
    <property type="component" value="Unassembled WGS sequence"/>
</dbReference>
<sequence>MQYLYNIILYQPFLNAMVFFYNTIAFGDLGLAIIFLTTLVRLLLFPIFQKSTKHQMVMQRLQPKLKKIQEDHHHNPEQQTKAMMSLYREHQVNPFSGFFLLLLQLPILIALYHIVLNILKPGTIVGLYSFIQAPQNLSHQFLGLINLEERSIVIVGLAALAQYVQMRLGLPKAQEKRELSTTERMGRQMIFIGPILTFVIFYNFPSAIGLYWLTTSLFSVLQQAIINRQQHGELGPLHNKTD</sequence>
<evidence type="ECO:0000256" key="1">
    <source>
        <dbReference type="ARBA" id="ARBA00004651"/>
    </source>
</evidence>
<dbReference type="PANTHER" id="PTHR12428:SF65">
    <property type="entry name" value="CYTOCHROME C OXIDASE ASSEMBLY PROTEIN COX18, MITOCHONDRIAL"/>
    <property type="match status" value="1"/>
</dbReference>
<dbReference type="InterPro" id="IPR028055">
    <property type="entry name" value="YidC/Oxa/ALB_C"/>
</dbReference>
<proteinExistence type="inferred from homology"/>
<keyword evidence="5" id="KW-0653">Protein transport</keyword>
<keyword evidence="8" id="KW-0143">Chaperone</keyword>
<keyword evidence="4 9" id="KW-0812">Transmembrane</keyword>
<protein>
    <recommendedName>
        <fullName evidence="11">Membrane insertase YidC/Oxa/ALB C-terminal domain-containing protein</fullName>
    </recommendedName>
</protein>
<name>A0A1G2CJ47_9BACT</name>
<dbReference type="PANTHER" id="PTHR12428">
    <property type="entry name" value="OXA1"/>
    <property type="match status" value="1"/>
</dbReference>
<feature type="transmembrane region" description="Helical" evidence="10">
    <location>
        <begin position="191"/>
        <end position="213"/>
    </location>
</feature>
<evidence type="ECO:0000256" key="2">
    <source>
        <dbReference type="ARBA" id="ARBA00022448"/>
    </source>
</evidence>
<dbReference type="InterPro" id="IPR047196">
    <property type="entry name" value="YidC_ALB_C"/>
</dbReference>
<feature type="transmembrane region" description="Helical" evidence="10">
    <location>
        <begin position="98"/>
        <end position="119"/>
    </location>
</feature>
<comment type="similarity">
    <text evidence="9">Belongs to the OXA1/ALB3/YidC family.</text>
</comment>
<dbReference type="Pfam" id="PF02096">
    <property type="entry name" value="60KD_IMP"/>
    <property type="match status" value="1"/>
</dbReference>
<feature type="transmembrane region" description="Helical" evidence="10">
    <location>
        <begin position="30"/>
        <end position="48"/>
    </location>
</feature>
<dbReference type="GO" id="GO:0051205">
    <property type="term" value="P:protein insertion into membrane"/>
    <property type="evidence" value="ECO:0007669"/>
    <property type="project" value="TreeGrafter"/>
</dbReference>
<dbReference type="GO" id="GO:0032977">
    <property type="term" value="F:membrane insertase activity"/>
    <property type="evidence" value="ECO:0007669"/>
    <property type="project" value="InterPro"/>
</dbReference>
<gene>
    <name evidence="12" type="ORF">A3A43_01275</name>
</gene>
<dbReference type="CDD" id="cd20070">
    <property type="entry name" value="5TM_YidC_Alb3"/>
    <property type="match status" value="1"/>
</dbReference>
<evidence type="ECO:0000256" key="8">
    <source>
        <dbReference type="ARBA" id="ARBA00023186"/>
    </source>
</evidence>
<accession>A0A1G2CJ47</accession>
<dbReference type="GO" id="GO:0015031">
    <property type="term" value="P:protein transport"/>
    <property type="evidence" value="ECO:0007669"/>
    <property type="project" value="UniProtKB-KW"/>
</dbReference>
<comment type="caution">
    <text evidence="12">The sequence shown here is derived from an EMBL/GenBank/DDBJ whole genome shotgun (WGS) entry which is preliminary data.</text>
</comment>
<reference evidence="12 13" key="1">
    <citation type="journal article" date="2016" name="Nat. Commun.">
        <title>Thousands of microbial genomes shed light on interconnected biogeochemical processes in an aquifer system.</title>
        <authorList>
            <person name="Anantharaman K."/>
            <person name="Brown C.T."/>
            <person name="Hug L.A."/>
            <person name="Sharon I."/>
            <person name="Castelle C.J."/>
            <person name="Probst A.J."/>
            <person name="Thomas B.C."/>
            <person name="Singh A."/>
            <person name="Wilkins M.J."/>
            <person name="Karaoz U."/>
            <person name="Brodie E.L."/>
            <person name="Williams K.H."/>
            <person name="Hubbard S.S."/>
            <person name="Banfield J.F."/>
        </authorList>
    </citation>
    <scope>NUCLEOTIDE SEQUENCE [LARGE SCALE GENOMIC DNA]</scope>
</reference>
<keyword evidence="6 10" id="KW-1133">Transmembrane helix</keyword>
<feature type="domain" description="Membrane insertase YidC/Oxa/ALB C-terminal" evidence="11">
    <location>
        <begin position="30"/>
        <end position="228"/>
    </location>
</feature>
<evidence type="ECO:0000256" key="5">
    <source>
        <dbReference type="ARBA" id="ARBA00022927"/>
    </source>
</evidence>
<dbReference type="InterPro" id="IPR001708">
    <property type="entry name" value="YidC/ALB3/OXA1/COX18"/>
</dbReference>
<evidence type="ECO:0000256" key="6">
    <source>
        <dbReference type="ARBA" id="ARBA00022989"/>
    </source>
</evidence>
<keyword evidence="3" id="KW-1003">Cell membrane</keyword>
<evidence type="ECO:0000259" key="11">
    <source>
        <dbReference type="Pfam" id="PF02096"/>
    </source>
</evidence>
<organism evidence="12 13">
    <name type="scientific">Candidatus Liptonbacteria bacterium RIFCSPLOWO2_01_FULL_56_20</name>
    <dbReference type="NCBI Taxonomy" id="1798652"/>
    <lineage>
        <taxon>Bacteria</taxon>
        <taxon>Candidatus Liptoniibacteriota</taxon>
    </lineage>
</organism>